<sequence>MSLYKQRWSELAAVKRELAERDWFPGTSGNLAIKVHSDPLSFLVTSRGKDKRLQTDEDFLLVDGAGTPLEDTAQRPSAETLLHVEIYKRTSAGCSLHVHTVDNNVISELYGDEGGITFKGQEIIKAFGLWEEDAEWHIPIIENPADIPALAADFGRHVKGSSGAVLIRNHGITVWGKDAFDAKKVLEACEFLFSYQVKLLALKQAKSLVR</sequence>
<evidence type="ECO:0000256" key="1">
    <source>
        <dbReference type="ARBA" id="ARBA00022605"/>
    </source>
</evidence>
<dbReference type="SMART" id="SM01007">
    <property type="entry name" value="Aldolase_II"/>
    <property type="match status" value="1"/>
</dbReference>
<comment type="cofactor">
    <cofactor evidence="6">
        <name>Zn(2+)</name>
        <dbReference type="ChEBI" id="CHEBI:29105"/>
    </cofactor>
    <text evidence="6">Binds 1 zinc ion per subunit.</text>
</comment>
<dbReference type="EMBL" id="JNVC02000001">
    <property type="protein sequence ID" value="KEZ53888.1"/>
    <property type="molecule type" value="Genomic_DNA"/>
</dbReference>
<evidence type="ECO:0000256" key="6">
    <source>
        <dbReference type="HAMAP-Rule" id="MF_01677"/>
    </source>
</evidence>
<keyword evidence="4 6" id="KW-0486">Methionine biosynthesis</keyword>
<dbReference type="NCBIfam" id="TIGR03328">
    <property type="entry name" value="salvage_mtnB"/>
    <property type="match status" value="1"/>
</dbReference>
<feature type="binding site" evidence="6">
    <location>
        <position position="99"/>
    </location>
    <ligand>
        <name>Zn(2+)</name>
        <dbReference type="ChEBI" id="CHEBI:29105"/>
    </ligand>
</feature>
<dbReference type="AlphaFoldDB" id="A0A084H2S6"/>
<comment type="subunit">
    <text evidence="6">Homotetramer.</text>
</comment>
<protein>
    <recommendedName>
        <fullName evidence="6">Methylthioribulose-1-phosphate dehydratase</fullName>
        <shortName evidence="6">MTRu-1-P dehydratase</shortName>
        <ecNumber evidence="6">4.2.1.109</ecNumber>
    </recommendedName>
</protein>
<evidence type="ECO:0000313" key="8">
    <source>
        <dbReference type="EMBL" id="KEZ53888.1"/>
    </source>
</evidence>
<dbReference type="Gene3D" id="3.40.225.10">
    <property type="entry name" value="Class II aldolase/adducin N-terminal domain"/>
    <property type="match status" value="1"/>
</dbReference>
<name>A0A084H2S6_METID</name>
<dbReference type="NCBIfam" id="NF005244">
    <property type="entry name" value="PRK06754.1"/>
    <property type="match status" value="1"/>
</dbReference>
<dbReference type="PANTHER" id="PTHR10640">
    <property type="entry name" value="METHYLTHIORIBULOSE-1-PHOSPHATE DEHYDRATASE"/>
    <property type="match status" value="1"/>
</dbReference>
<evidence type="ECO:0000256" key="2">
    <source>
        <dbReference type="ARBA" id="ARBA00022723"/>
    </source>
</evidence>
<keyword evidence="3 6" id="KW-0862">Zinc</keyword>
<dbReference type="OrthoDB" id="9805559at2"/>
<dbReference type="HAMAP" id="MF_01677">
    <property type="entry name" value="Salvage_MtnB"/>
    <property type="match status" value="1"/>
</dbReference>
<dbReference type="InterPro" id="IPR036409">
    <property type="entry name" value="Aldolase_II/adducin_N_sf"/>
</dbReference>
<proteinExistence type="inferred from homology"/>
<dbReference type="GO" id="GO:0008270">
    <property type="term" value="F:zinc ion binding"/>
    <property type="evidence" value="ECO:0007669"/>
    <property type="project" value="UniProtKB-UniRule"/>
</dbReference>
<evidence type="ECO:0000313" key="9">
    <source>
        <dbReference type="Proteomes" id="UP000028549"/>
    </source>
</evidence>
<comment type="pathway">
    <text evidence="6">Amino-acid biosynthesis; L-methionine biosynthesis via salvage pathway; L-methionine from S-methyl-5-thio-alpha-D-ribose 1-phosphate: step 2/6.</text>
</comment>
<dbReference type="STRING" id="246786.GS18_0202795"/>
<dbReference type="GO" id="GO:0005737">
    <property type="term" value="C:cytoplasm"/>
    <property type="evidence" value="ECO:0007669"/>
    <property type="project" value="UniProtKB-UniRule"/>
</dbReference>
<dbReference type="GO" id="GO:0019509">
    <property type="term" value="P:L-methionine salvage from methylthioadenosine"/>
    <property type="evidence" value="ECO:0007669"/>
    <property type="project" value="UniProtKB-UniRule"/>
</dbReference>
<comment type="caution">
    <text evidence="8">The sequence shown here is derived from an EMBL/GenBank/DDBJ whole genome shotgun (WGS) entry which is preliminary data.</text>
</comment>
<keyword evidence="2 6" id="KW-0479">Metal-binding</keyword>
<evidence type="ECO:0000256" key="4">
    <source>
        <dbReference type="ARBA" id="ARBA00023167"/>
    </source>
</evidence>
<dbReference type="RefSeq" id="WP_029565439.1">
    <property type="nucleotide sequence ID" value="NZ_JNVC02000001.1"/>
</dbReference>
<feature type="binding site" evidence="6">
    <location>
        <position position="97"/>
    </location>
    <ligand>
        <name>Zn(2+)</name>
        <dbReference type="ChEBI" id="CHEBI:29105"/>
    </ligand>
</feature>
<evidence type="ECO:0000256" key="3">
    <source>
        <dbReference type="ARBA" id="ARBA00022833"/>
    </source>
</evidence>
<dbReference type="PANTHER" id="PTHR10640:SF7">
    <property type="entry name" value="METHYLTHIORIBULOSE-1-PHOSPHATE DEHYDRATASE"/>
    <property type="match status" value="1"/>
</dbReference>
<evidence type="ECO:0000259" key="7">
    <source>
        <dbReference type="SMART" id="SM01007"/>
    </source>
</evidence>
<comment type="similarity">
    <text evidence="6">Belongs to the aldolase class II family. MtnB subfamily.</text>
</comment>
<keyword evidence="9" id="KW-1185">Reference proteome</keyword>
<dbReference type="InterPro" id="IPR017714">
    <property type="entry name" value="MethylthioRu-1-P_deHdtase_MtnB"/>
</dbReference>
<dbReference type="UniPathway" id="UPA00904">
    <property type="reaction ID" value="UER00875"/>
</dbReference>
<dbReference type="Pfam" id="PF00596">
    <property type="entry name" value="Aldolase_II"/>
    <property type="match status" value="1"/>
</dbReference>
<feature type="domain" description="Class II aldolase/adducin N-terminal" evidence="7">
    <location>
        <begin position="9"/>
        <end position="197"/>
    </location>
</feature>
<keyword evidence="1 6" id="KW-0028">Amino-acid biosynthesis</keyword>
<gene>
    <name evidence="6 8" type="primary">mtnB</name>
    <name evidence="8" type="ORF">GS18_0202795</name>
</gene>
<reference evidence="8 9" key="1">
    <citation type="journal article" date="2005" name="Int. J. Syst. Evol. Microbiol.">
        <title>Bacillus cibi sp. nov., isolated from jeotgal, a traditional Korean fermented seafood.</title>
        <authorList>
            <person name="Yoon J.H."/>
            <person name="Lee C.H."/>
            <person name="Oh T.K."/>
        </authorList>
    </citation>
    <scope>NUCLEOTIDE SEQUENCE [LARGE SCALE GENOMIC DNA]</scope>
    <source>
        <strain evidence="8 9">DSM 16189</strain>
    </source>
</reference>
<dbReference type="Proteomes" id="UP000028549">
    <property type="component" value="Unassembled WGS sequence"/>
</dbReference>
<accession>A0A084H2S6</accession>
<dbReference type="SUPFAM" id="SSF53639">
    <property type="entry name" value="AraD/HMP-PK domain-like"/>
    <property type="match status" value="1"/>
</dbReference>
<dbReference type="GO" id="GO:0046570">
    <property type="term" value="F:methylthioribulose 1-phosphate dehydratase activity"/>
    <property type="evidence" value="ECO:0007669"/>
    <property type="project" value="UniProtKB-UniRule"/>
</dbReference>
<evidence type="ECO:0000256" key="5">
    <source>
        <dbReference type="ARBA" id="ARBA00023239"/>
    </source>
</evidence>
<comment type="catalytic activity">
    <reaction evidence="6">
        <text>5-(methylsulfanyl)-D-ribulose 1-phosphate = 5-methylsulfanyl-2,3-dioxopentyl phosphate + H2O</text>
        <dbReference type="Rhea" id="RHEA:15549"/>
        <dbReference type="ChEBI" id="CHEBI:15377"/>
        <dbReference type="ChEBI" id="CHEBI:58548"/>
        <dbReference type="ChEBI" id="CHEBI:58828"/>
        <dbReference type="EC" id="4.2.1.109"/>
    </reaction>
</comment>
<organism evidence="8 9">
    <name type="scientific">Metabacillus indicus</name>
    <name type="common">Bacillus indicus</name>
    <dbReference type="NCBI Taxonomy" id="246786"/>
    <lineage>
        <taxon>Bacteria</taxon>
        <taxon>Bacillati</taxon>
        <taxon>Bacillota</taxon>
        <taxon>Bacilli</taxon>
        <taxon>Bacillales</taxon>
        <taxon>Bacillaceae</taxon>
        <taxon>Metabacillus</taxon>
    </lineage>
</organism>
<comment type="function">
    <text evidence="6">Catalyzes the dehydration of methylthioribulose-1-phosphate (MTRu-1-P) into 2,3-diketo-5-methylthiopentyl-1-phosphate (DK-MTP-1-P).</text>
</comment>
<dbReference type="EC" id="4.2.1.109" evidence="6"/>
<keyword evidence="5 6" id="KW-0456">Lyase</keyword>
<dbReference type="InterPro" id="IPR001303">
    <property type="entry name" value="Aldolase_II/adducin_N"/>
</dbReference>